<sequence length="61" mass="7615">MWRRNLEFQEFLMKVKRKRENSLHLRSRHYVNFSNASLTIFLRQIEKGDEENGKYNRSKQR</sequence>
<evidence type="ECO:0000313" key="1">
    <source>
        <dbReference type="EMBL" id="DAE04621.1"/>
    </source>
</evidence>
<protein>
    <submittedName>
        <fullName evidence="1">Uncharacterized protein</fullName>
    </submittedName>
</protein>
<name>A0A8S5PDD5_9CAUD</name>
<reference evidence="1" key="1">
    <citation type="journal article" date="2021" name="Proc. Natl. Acad. Sci. U.S.A.">
        <title>A Catalog of Tens of Thousands of Viruses from Human Metagenomes Reveals Hidden Associations with Chronic Diseases.</title>
        <authorList>
            <person name="Tisza M.J."/>
            <person name="Buck C.B."/>
        </authorList>
    </citation>
    <scope>NUCLEOTIDE SEQUENCE</scope>
    <source>
        <strain evidence="1">Ctvns3</strain>
    </source>
</reference>
<organism evidence="1">
    <name type="scientific">Myoviridae sp. ctvns3</name>
    <dbReference type="NCBI Taxonomy" id="2825204"/>
    <lineage>
        <taxon>Viruses</taxon>
        <taxon>Duplodnaviria</taxon>
        <taxon>Heunggongvirae</taxon>
        <taxon>Uroviricota</taxon>
        <taxon>Caudoviricetes</taxon>
    </lineage>
</organism>
<accession>A0A8S5PDD5</accession>
<proteinExistence type="predicted"/>
<dbReference type="EMBL" id="BK015391">
    <property type="protein sequence ID" value="DAE04621.1"/>
    <property type="molecule type" value="Genomic_DNA"/>
</dbReference>